<feature type="compositionally biased region" description="Basic and acidic residues" evidence="1">
    <location>
        <begin position="440"/>
        <end position="458"/>
    </location>
</feature>
<evidence type="ECO:0000313" key="3">
    <source>
        <dbReference type="EMBL" id="SHK95380.1"/>
    </source>
</evidence>
<feature type="region of interest" description="Disordered" evidence="1">
    <location>
        <begin position="438"/>
        <end position="479"/>
    </location>
</feature>
<dbReference type="SUPFAM" id="SSF52540">
    <property type="entry name" value="P-loop containing nucleoside triphosphate hydrolases"/>
    <property type="match status" value="1"/>
</dbReference>
<name>A0A1M6WNN4_9RHOB</name>
<dbReference type="PANTHER" id="PTHR30121">
    <property type="entry name" value="UNCHARACTERIZED PROTEIN YJGR-RELATED"/>
    <property type="match status" value="1"/>
</dbReference>
<evidence type="ECO:0000259" key="2">
    <source>
        <dbReference type="Pfam" id="PF05872"/>
    </source>
</evidence>
<evidence type="ECO:0000256" key="1">
    <source>
        <dbReference type="SAM" id="MobiDB-lite"/>
    </source>
</evidence>
<dbReference type="Gene3D" id="3.40.50.300">
    <property type="entry name" value="P-loop containing nucleotide triphosphate hydrolases"/>
    <property type="match status" value="2"/>
</dbReference>
<dbReference type="RefSeq" id="WP_073031496.1">
    <property type="nucleotide sequence ID" value="NZ_BMLR01000001.1"/>
</dbReference>
<dbReference type="InterPro" id="IPR051162">
    <property type="entry name" value="T4SS_component"/>
</dbReference>
<evidence type="ECO:0000313" key="4">
    <source>
        <dbReference type="Proteomes" id="UP000183974"/>
    </source>
</evidence>
<dbReference type="PANTHER" id="PTHR30121:SF6">
    <property type="entry name" value="SLR6007 PROTEIN"/>
    <property type="match status" value="1"/>
</dbReference>
<dbReference type="InterPro" id="IPR033186">
    <property type="entry name" value="HerA_C"/>
</dbReference>
<dbReference type="InterPro" id="IPR027417">
    <property type="entry name" value="P-loop_NTPase"/>
</dbReference>
<reference evidence="3 4" key="1">
    <citation type="submission" date="2016-11" db="EMBL/GenBank/DDBJ databases">
        <authorList>
            <person name="Jaros S."/>
            <person name="Januszkiewicz K."/>
            <person name="Wedrychowicz H."/>
        </authorList>
    </citation>
    <scope>NUCLEOTIDE SEQUENCE [LARGE SCALE GENOMIC DNA]</scope>
    <source>
        <strain evidence="3 4">DSM 29589</strain>
    </source>
</reference>
<keyword evidence="4" id="KW-1185">Reference proteome</keyword>
<dbReference type="OrthoDB" id="9758751at2"/>
<gene>
    <name evidence="3" type="ORF">SAMN05444398_10193</name>
</gene>
<dbReference type="Proteomes" id="UP000183974">
    <property type="component" value="Unassembled WGS sequence"/>
</dbReference>
<organism evidence="3 4">
    <name type="scientific">Roseovarius pacificus</name>
    <dbReference type="NCBI Taxonomy" id="337701"/>
    <lineage>
        <taxon>Bacteria</taxon>
        <taxon>Pseudomonadati</taxon>
        <taxon>Pseudomonadota</taxon>
        <taxon>Alphaproteobacteria</taxon>
        <taxon>Rhodobacterales</taxon>
        <taxon>Roseobacteraceae</taxon>
        <taxon>Roseovarius</taxon>
    </lineage>
</organism>
<dbReference type="AlphaFoldDB" id="A0A1M6WNN4"/>
<protein>
    <recommendedName>
        <fullName evidence="2">Helicase HerA-like C-terminal domain-containing protein</fullName>
    </recommendedName>
</protein>
<feature type="domain" description="Helicase HerA-like C-terminal" evidence="2">
    <location>
        <begin position="15"/>
        <end position="512"/>
    </location>
</feature>
<dbReference type="Pfam" id="PF05872">
    <property type="entry name" value="HerA_C"/>
    <property type="match status" value="1"/>
</dbReference>
<dbReference type="EMBL" id="FRBR01000001">
    <property type="protein sequence ID" value="SHK95380.1"/>
    <property type="molecule type" value="Genomic_DNA"/>
</dbReference>
<proteinExistence type="predicted"/>
<sequence>MDNKVFVGGGGADYGDRQGLTLKYANRHGLIAGATGTGKTVTLQILAEGFSAAGVPVFLSDVKGDLSGLAAAGSADFKLHESFTERAATIGFDDYGYAAFPVTFWDLFGQQGHPVRTTLAEMGPLLLSRLMDLSEAQEGILNIAFRVADEQGMPLLDLKDLQSLLVWVGENRQELSLRYGNVSPQSVGAIQRQLLVLENQGATDFFGEPALDLADTMTTDADGRGRINILAADQLMGSPRLYATFLLWLLSELFEELPEVGDPDKPKLVFFFDEAHLLFDDAPDALVEKVEQVARLIRSKGVGVYFITQNPDDVPEDILGQLGNRVQHALRAFTARDRRALKRAAETYRPNPRFDTADAIRDVGVGEAVTSMLEDKGVPGIVERTLIRPPSSKLGPIDDATRRTVMAASPVAGKYDTVLDRESAHEMLARRAAEAAQKAEQAEKAAEEQSMAEREFNAGRRYSGKRVGRSTSGGAGEGGLAGSIGAAIAGVVMKELKGTTGKRIVRGILGGLFKGR</sequence>
<accession>A0A1M6WNN4</accession>